<dbReference type="RefSeq" id="WP_150898729.1">
    <property type="nucleotide sequence ID" value="NZ_WAAU01000008.1"/>
</dbReference>
<accession>A0A7J5APL1</accession>
<dbReference type="GO" id="GO:0004765">
    <property type="term" value="F:shikimate kinase activity"/>
    <property type="evidence" value="ECO:0007669"/>
    <property type="project" value="UniProtKB-UniRule"/>
</dbReference>
<feature type="binding site" evidence="7">
    <location>
        <position position="79"/>
    </location>
    <ligand>
        <name>substrate</name>
    </ligand>
</feature>
<keyword evidence="1 7" id="KW-0028">Amino-acid biosynthesis</keyword>
<proteinExistence type="inferred from homology"/>
<keyword evidence="7" id="KW-0479">Metal-binding</keyword>
<keyword evidence="7" id="KW-0460">Magnesium</keyword>
<dbReference type="InterPro" id="IPR027417">
    <property type="entry name" value="P-loop_NTPase"/>
</dbReference>
<evidence type="ECO:0000313" key="8">
    <source>
        <dbReference type="EMBL" id="KAB1159510.1"/>
    </source>
</evidence>
<reference evidence="8 9" key="1">
    <citation type="submission" date="2019-09" db="EMBL/GenBank/DDBJ databases">
        <authorList>
            <person name="Cao W.R."/>
        </authorList>
    </citation>
    <scope>NUCLEOTIDE SEQUENCE [LARGE SCALE GENOMIC DNA]</scope>
    <source>
        <strain evidence="9">a4</strain>
    </source>
</reference>
<evidence type="ECO:0000256" key="2">
    <source>
        <dbReference type="ARBA" id="ARBA00022679"/>
    </source>
</evidence>
<dbReference type="CDD" id="cd00464">
    <property type="entry name" value="SK"/>
    <property type="match status" value="1"/>
</dbReference>
<comment type="catalytic activity">
    <reaction evidence="7">
        <text>shikimate + ATP = 3-phosphoshikimate + ADP + H(+)</text>
        <dbReference type="Rhea" id="RHEA:13121"/>
        <dbReference type="ChEBI" id="CHEBI:15378"/>
        <dbReference type="ChEBI" id="CHEBI:30616"/>
        <dbReference type="ChEBI" id="CHEBI:36208"/>
        <dbReference type="ChEBI" id="CHEBI:145989"/>
        <dbReference type="ChEBI" id="CHEBI:456216"/>
        <dbReference type="EC" id="2.7.1.71"/>
    </reaction>
</comment>
<dbReference type="GO" id="GO:0009073">
    <property type="term" value="P:aromatic amino acid family biosynthetic process"/>
    <property type="evidence" value="ECO:0007669"/>
    <property type="project" value="UniProtKB-KW"/>
</dbReference>
<evidence type="ECO:0000256" key="7">
    <source>
        <dbReference type="HAMAP-Rule" id="MF_00109"/>
    </source>
</evidence>
<feature type="binding site" evidence="7">
    <location>
        <position position="142"/>
    </location>
    <ligand>
        <name>substrate</name>
    </ligand>
</feature>
<feature type="binding site" evidence="7">
    <location>
        <begin position="10"/>
        <end position="15"/>
    </location>
    <ligand>
        <name>ATP</name>
        <dbReference type="ChEBI" id="CHEBI:30616"/>
    </ligand>
</feature>
<dbReference type="Pfam" id="PF01202">
    <property type="entry name" value="SKI"/>
    <property type="match status" value="1"/>
</dbReference>
<dbReference type="AlphaFoldDB" id="A0A7J5APL1"/>
<evidence type="ECO:0000256" key="6">
    <source>
        <dbReference type="ARBA" id="ARBA00023141"/>
    </source>
</evidence>
<dbReference type="InterPro" id="IPR031322">
    <property type="entry name" value="Shikimate/glucono_kinase"/>
</dbReference>
<evidence type="ECO:0000256" key="5">
    <source>
        <dbReference type="ARBA" id="ARBA00022840"/>
    </source>
</evidence>
<keyword evidence="3 7" id="KW-0547">Nucleotide-binding</keyword>
<keyword evidence="9" id="KW-1185">Reference proteome</keyword>
<keyword evidence="4 7" id="KW-0418">Kinase</keyword>
<dbReference type="GO" id="GO:0000287">
    <property type="term" value="F:magnesium ion binding"/>
    <property type="evidence" value="ECO:0007669"/>
    <property type="project" value="UniProtKB-UniRule"/>
</dbReference>
<comment type="similarity">
    <text evidence="7">Belongs to the shikimate kinase family.</text>
</comment>
<gene>
    <name evidence="7" type="primary">aroK</name>
    <name evidence="8" type="ORF">F7018_04140</name>
</gene>
<dbReference type="UniPathway" id="UPA00053">
    <property type="reaction ID" value="UER00088"/>
</dbReference>
<keyword evidence="6 7" id="KW-0057">Aromatic amino acid biosynthesis</keyword>
<comment type="function">
    <text evidence="7">Catalyzes the specific phosphorylation of the 3-hydroxyl group of shikimic acid using ATP as a cosubstrate.</text>
</comment>
<dbReference type="PANTHER" id="PTHR21087:SF16">
    <property type="entry name" value="SHIKIMATE KINASE 1, CHLOROPLASTIC"/>
    <property type="match status" value="1"/>
</dbReference>
<comment type="pathway">
    <text evidence="7">Metabolic intermediate biosynthesis; chorismate biosynthesis; chorismate from D-erythrose 4-phosphate and phosphoenolpyruvate: step 5/7.</text>
</comment>
<dbReference type="Proteomes" id="UP000467305">
    <property type="component" value="Unassembled WGS sequence"/>
</dbReference>
<dbReference type="GO" id="GO:0009423">
    <property type="term" value="P:chorismate biosynthetic process"/>
    <property type="evidence" value="ECO:0007669"/>
    <property type="project" value="UniProtKB-UniRule"/>
</dbReference>
<comment type="caution">
    <text evidence="7">Lacks conserved residue(s) required for the propagation of feature annotation.</text>
</comment>
<feature type="binding site" evidence="7">
    <location>
        <position position="14"/>
    </location>
    <ligand>
        <name>Mg(2+)</name>
        <dbReference type="ChEBI" id="CHEBI:18420"/>
    </ligand>
</feature>
<comment type="subunit">
    <text evidence="7">Monomer.</text>
</comment>
<keyword evidence="5 7" id="KW-0067">ATP-binding</keyword>
<comment type="caution">
    <text evidence="8">The sequence shown here is derived from an EMBL/GenBank/DDBJ whole genome shotgun (WGS) entry which is preliminary data.</text>
</comment>
<protein>
    <recommendedName>
        <fullName evidence="7">Shikimate kinase</fullName>
        <shortName evidence="7">SK</shortName>
        <ecNumber evidence="7">2.7.1.71</ecNumber>
    </recommendedName>
</protein>
<feature type="binding site" evidence="7">
    <location>
        <position position="32"/>
    </location>
    <ligand>
        <name>substrate</name>
    </ligand>
</feature>
<evidence type="ECO:0000256" key="3">
    <source>
        <dbReference type="ARBA" id="ARBA00022741"/>
    </source>
</evidence>
<dbReference type="InterPro" id="IPR000623">
    <property type="entry name" value="Shikimate_kinase/TSH1"/>
</dbReference>
<dbReference type="GO" id="GO:0008652">
    <property type="term" value="P:amino acid biosynthetic process"/>
    <property type="evidence" value="ECO:0007669"/>
    <property type="project" value="UniProtKB-KW"/>
</dbReference>
<organism evidence="8 9">
    <name type="scientific">Tenacibaculum aiptasiae</name>
    <dbReference type="NCBI Taxonomy" id="426481"/>
    <lineage>
        <taxon>Bacteria</taxon>
        <taxon>Pseudomonadati</taxon>
        <taxon>Bacteroidota</taxon>
        <taxon>Flavobacteriia</taxon>
        <taxon>Flavobacteriales</taxon>
        <taxon>Flavobacteriaceae</taxon>
        <taxon>Tenacibaculum</taxon>
    </lineage>
</organism>
<evidence type="ECO:0000256" key="4">
    <source>
        <dbReference type="ARBA" id="ARBA00022777"/>
    </source>
</evidence>
<dbReference type="EMBL" id="WAAU01000008">
    <property type="protein sequence ID" value="KAB1159510.1"/>
    <property type="molecule type" value="Genomic_DNA"/>
</dbReference>
<evidence type="ECO:0000256" key="1">
    <source>
        <dbReference type="ARBA" id="ARBA00022605"/>
    </source>
</evidence>
<sequence length="176" mass="20442">MKIVLLGYMASGKSTIGRLYAKKMGISFIDLDDYIEEKEQKSISEIFETKGEIYFRKQEHFYLKELLALDASFILALGGGTPCYAGNMELLLADTNVKTVYMQTSITAIVERLKNERNKRPLVARLSEEELPEYIAKHLFERSYFYNKATIKLKIDNKNEEEILTELEEYFNPNKQ</sequence>
<dbReference type="PANTHER" id="PTHR21087">
    <property type="entry name" value="SHIKIMATE KINASE"/>
    <property type="match status" value="1"/>
</dbReference>
<dbReference type="Gene3D" id="3.40.50.300">
    <property type="entry name" value="P-loop containing nucleotide triphosphate hydrolases"/>
    <property type="match status" value="1"/>
</dbReference>
<comment type="subcellular location">
    <subcellularLocation>
        <location evidence="7">Cytoplasm</location>
    </subcellularLocation>
</comment>
<keyword evidence="7" id="KW-0963">Cytoplasm</keyword>
<dbReference type="HAMAP" id="MF_00109">
    <property type="entry name" value="Shikimate_kinase"/>
    <property type="match status" value="1"/>
</dbReference>
<feature type="binding site" evidence="7">
    <location>
        <position position="56"/>
    </location>
    <ligand>
        <name>substrate</name>
    </ligand>
</feature>
<dbReference type="GO" id="GO:0005524">
    <property type="term" value="F:ATP binding"/>
    <property type="evidence" value="ECO:0007669"/>
    <property type="project" value="UniProtKB-UniRule"/>
</dbReference>
<name>A0A7J5APL1_9FLAO</name>
<feature type="binding site" evidence="7">
    <location>
        <position position="120"/>
    </location>
    <ligand>
        <name>ATP</name>
        <dbReference type="ChEBI" id="CHEBI:30616"/>
    </ligand>
</feature>
<dbReference type="SUPFAM" id="SSF52540">
    <property type="entry name" value="P-loop containing nucleoside triphosphate hydrolases"/>
    <property type="match status" value="1"/>
</dbReference>
<dbReference type="OrthoDB" id="9800332at2"/>
<keyword evidence="2 7" id="KW-0808">Transferase</keyword>
<comment type="cofactor">
    <cofactor evidence="7">
        <name>Mg(2+)</name>
        <dbReference type="ChEBI" id="CHEBI:18420"/>
    </cofactor>
    <text evidence="7">Binds 1 Mg(2+) ion per subunit.</text>
</comment>
<evidence type="ECO:0000313" key="9">
    <source>
        <dbReference type="Proteomes" id="UP000467305"/>
    </source>
</evidence>
<dbReference type="GO" id="GO:0005829">
    <property type="term" value="C:cytosol"/>
    <property type="evidence" value="ECO:0007669"/>
    <property type="project" value="TreeGrafter"/>
</dbReference>
<dbReference type="EC" id="2.7.1.71" evidence="7"/>
<dbReference type="PRINTS" id="PR01100">
    <property type="entry name" value="SHIKIMTKNASE"/>
</dbReference>